<dbReference type="PANTHER" id="PTHR13035:SF0">
    <property type="entry name" value="PROTEIN N-TERMINAL GLUTAMINE AMIDOHYDROLASE"/>
    <property type="match status" value="1"/>
</dbReference>
<evidence type="ECO:0000256" key="5">
    <source>
        <dbReference type="ARBA" id="ARBA00022801"/>
    </source>
</evidence>
<sequence>MASQPYRRTDFIYTPNYCEENVYLLLQKLQADQLSGEFHVVFVSNSSSSVALFAQSKGDPESDHMIVWDYHVFLIHTAFGSHWVFDFDTVLEFPVSFSVYRKYGLRENALLPDRFRRLYRVISGSLFLEHFASDRRHMRRPNGDWIAPPPVYDCLRGAAAKDAHTLPHFLDMTLAADGSDCSCYGTVLNESLFFAQFD</sequence>
<dbReference type="Gene3D" id="3.10.620.10">
    <property type="entry name" value="Protein N-terminal glutamine amidohydrolase, alpha beta roll"/>
    <property type="match status" value="1"/>
</dbReference>
<evidence type="ECO:0000256" key="6">
    <source>
        <dbReference type="ARBA" id="ARBA00029677"/>
    </source>
</evidence>
<comment type="function">
    <text evidence="8">Mediates the side-chain deamidation of N-terminal glutamine residues to glutamate, an important step in N-end rule pathway of protein degradation. Conversion of the resulting N-terminal glutamine to glutamate renders the protein susceptible to arginylation, polyubiquitination and degradation as specified by the N-end rule. Does not act on substrates with internal or C-terminal glutamine and does not act on non-glutamine residues in any position.</text>
</comment>
<reference evidence="10 11" key="1">
    <citation type="submission" date="2019-07" db="EMBL/GenBank/DDBJ databases">
        <title>Annotation for the trematode Paragonimus westermani.</title>
        <authorList>
            <person name="Choi Y.-J."/>
        </authorList>
    </citation>
    <scope>NUCLEOTIDE SEQUENCE [LARGE SCALE GENOMIC DNA]</scope>
    <source>
        <strain evidence="10">180907_Pwestermani</strain>
    </source>
</reference>
<dbReference type="InterPro" id="IPR037132">
    <property type="entry name" value="N_Gln_amidohydro_ab_roll_sf"/>
</dbReference>
<evidence type="ECO:0000256" key="3">
    <source>
        <dbReference type="ARBA" id="ARBA00012718"/>
    </source>
</evidence>
<dbReference type="PANTHER" id="PTHR13035">
    <property type="entry name" value="PROTEIN N-TERMINAL GLUTAMINE AMIDOHYDROLASE"/>
    <property type="match status" value="1"/>
</dbReference>
<dbReference type="GO" id="GO:0070773">
    <property type="term" value="F:protein-N-terminal glutamine amidohydrolase activity"/>
    <property type="evidence" value="ECO:0007669"/>
    <property type="project" value="UniProtKB-UniRule"/>
</dbReference>
<dbReference type="InterPro" id="IPR039733">
    <property type="entry name" value="NTAQ1"/>
</dbReference>
<keyword evidence="11" id="KW-1185">Reference proteome</keyword>
<comment type="caution">
    <text evidence="10">The sequence shown here is derived from an EMBL/GenBank/DDBJ whole genome shotgun (WGS) entry which is preliminary data.</text>
</comment>
<comment type="catalytic activity">
    <reaction evidence="7 8">
        <text>N-terminal L-glutaminyl-[protein] + H2O = N-terminal L-glutamyl-[protein] + NH4(+)</text>
        <dbReference type="Rhea" id="RHEA:50680"/>
        <dbReference type="Rhea" id="RHEA-COMP:12668"/>
        <dbReference type="Rhea" id="RHEA-COMP:12777"/>
        <dbReference type="ChEBI" id="CHEBI:15377"/>
        <dbReference type="ChEBI" id="CHEBI:28938"/>
        <dbReference type="ChEBI" id="CHEBI:64721"/>
        <dbReference type="ChEBI" id="CHEBI:64722"/>
        <dbReference type="EC" id="3.5.1.122"/>
    </reaction>
</comment>
<evidence type="ECO:0000259" key="9">
    <source>
        <dbReference type="Pfam" id="PF09764"/>
    </source>
</evidence>
<organism evidence="10 11">
    <name type="scientific">Paragonimus westermani</name>
    <dbReference type="NCBI Taxonomy" id="34504"/>
    <lineage>
        <taxon>Eukaryota</taxon>
        <taxon>Metazoa</taxon>
        <taxon>Spiralia</taxon>
        <taxon>Lophotrochozoa</taxon>
        <taxon>Platyhelminthes</taxon>
        <taxon>Trematoda</taxon>
        <taxon>Digenea</taxon>
        <taxon>Plagiorchiida</taxon>
        <taxon>Troglotremata</taxon>
        <taxon>Troglotrematidae</taxon>
        <taxon>Paragonimus</taxon>
    </lineage>
</organism>
<dbReference type="GO" id="GO:0005829">
    <property type="term" value="C:cytosol"/>
    <property type="evidence" value="ECO:0007669"/>
    <property type="project" value="TreeGrafter"/>
</dbReference>
<evidence type="ECO:0000256" key="8">
    <source>
        <dbReference type="RuleBase" id="RU367082"/>
    </source>
</evidence>
<feature type="domain" description="Protein N-terminal glutamine amidohydrolase alpha beta roll" evidence="9">
    <location>
        <begin position="13"/>
        <end position="196"/>
    </location>
</feature>
<evidence type="ECO:0000256" key="7">
    <source>
        <dbReference type="ARBA" id="ARBA00048768"/>
    </source>
</evidence>
<comment type="subunit">
    <text evidence="2 8">Monomer.</text>
</comment>
<dbReference type="Proteomes" id="UP000699462">
    <property type="component" value="Unassembled WGS sequence"/>
</dbReference>
<accession>A0A8T0D3G3</accession>
<evidence type="ECO:0000313" key="10">
    <source>
        <dbReference type="EMBL" id="KAF8562389.1"/>
    </source>
</evidence>
<dbReference type="Pfam" id="PF09764">
    <property type="entry name" value="Nt_Gln_amidase"/>
    <property type="match status" value="1"/>
</dbReference>
<dbReference type="AlphaFoldDB" id="A0A8T0D3G3"/>
<evidence type="ECO:0000256" key="2">
    <source>
        <dbReference type="ARBA" id="ARBA00011245"/>
    </source>
</evidence>
<dbReference type="InterPro" id="IPR023128">
    <property type="entry name" value="Prot_N_Gln_amidohydro_ab_roll"/>
</dbReference>
<proteinExistence type="inferred from homology"/>
<evidence type="ECO:0000256" key="4">
    <source>
        <dbReference type="ARBA" id="ARBA00021247"/>
    </source>
</evidence>
<dbReference type="GO" id="GO:0008418">
    <property type="term" value="F:protein-N-terminal asparagine amidohydrolase activity"/>
    <property type="evidence" value="ECO:0007669"/>
    <property type="project" value="UniProtKB-UniRule"/>
</dbReference>
<dbReference type="GO" id="GO:0005634">
    <property type="term" value="C:nucleus"/>
    <property type="evidence" value="ECO:0007669"/>
    <property type="project" value="TreeGrafter"/>
</dbReference>
<comment type="similarity">
    <text evidence="1 8">Belongs to the NTAQ1 family.</text>
</comment>
<gene>
    <name evidence="10" type="ORF">P879_10190</name>
</gene>
<dbReference type="EC" id="3.5.1.122" evidence="3 8"/>
<name>A0A8T0D3G3_9TREM</name>
<protein>
    <recommendedName>
        <fullName evidence="4 8">Protein N-terminal glutamine amidohydrolase</fullName>
        <ecNumber evidence="3 8">3.5.1.122</ecNumber>
    </recommendedName>
    <alternativeName>
        <fullName evidence="6 8">Protein NH2-terminal glutamine deamidase</fullName>
    </alternativeName>
</protein>
<evidence type="ECO:0000256" key="1">
    <source>
        <dbReference type="ARBA" id="ARBA00008985"/>
    </source>
</evidence>
<evidence type="ECO:0000313" key="11">
    <source>
        <dbReference type="Proteomes" id="UP000699462"/>
    </source>
</evidence>
<dbReference type="EMBL" id="JTDF01020674">
    <property type="protein sequence ID" value="KAF8562389.1"/>
    <property type="molecule type" value="Genomic_DNA"/>
</dbReference>
<keyword evidence="5 8" id="KW-0378">Hydrolase</keyword>
<dbReference type="OrthoDB" id="191192at2759"/>